<evidence type="ECO:0000313" key="10">
    <source>
        <dbReference type="EMBL" id="HGQ64389.1"/>
    </source>
</evidence>
<comment type="similarity">
    <text evidence="8">Belongs to the PRA-PH family.</text>
</comment>
<dbReference type="EMBL" id="DTBD01000028">
    <property type="protein sequence ID" value="HGQ64389.1"/>
    <property type="molecule type" value="Genomic_DNA"/>
</dbReference>
<dbReference type="Gene3D" id="1.10.287.1080">
    <property type="entry name" value="MazG-like"/>
    <property type="match status" value="1"/>
</dbReference>
<gene>
    <name evidence="8 10" type="primary">hisE</name>
    <name evidence="10" type="ORF">ENU08_04005</name>
    <name evidence="9" type="ORF">ENU41_02135</name>
</gene>
<evidence type="ECO:0000313" key="9">
    <source>
        <dbReference type="EMBL" id="HGQ35463.1"/>
    </source>
</evidence>
<keyword evidence="8" id="KW-0963">Cytoplasm</keyword>
<keyword evidence="4 8" id="KW-0547">Nucleotide-binding</keyword>
<evidence type="ECO:0000256" key="1">
    <source>
        <dbReference type="ARBA" id="ARBA00001460"/>
    </source>
</evidence>
<keyword evidence="6 8" id="KW-0067">ATP-binding</keyword>
<reference evidence="10" key="1">
    <citation type="journal article" date="2020" name="mSystems">
        <title>Genome- and Community-Level Interaction Insights into Carbon Utilization and Element Cycling Functions of Hydrothermarchaeota in Hydrothermal Sediment.</title>
        <authorList>
            <person name="Zhou Z."/>
            <person name="Liu Y."/>
            <person name="Xu W."/>
            <person name="Pan J."/>
            <person name="Luo Z.H."/>
            <person name="Li M."/>
        </authorList>
    </citation>
    <scope>NUCLEOTIDE SEQUENCE [LARGE SCALE GENOMIC DNA]</scope>
    <source>
        <strain evidence="10">SpSt-637</strain>
        <strain evidence="9">SpSt-667</strain>
    </source>
</reference>
<keyword evidence="3 8" id="KW-0028">Amino-acid biosynthesis</keyword>
<evidence type="ECO:0000256" key="2">
    <source>
        <dbReference type="ARBA" id="ARBA00005204"/>
    </source>
</evidence>
<evidence type="ECO:0000256" key="6">
    <source>
        <dbReference type="ARBA" id="ARBA00022840"/>
    </source>
</evidence>
<evidence type="ECO:0000256" key="8">
    <source>
        <dbReference type="HAMAP-Rule" id="MF_01020"/>
    </source>
</evidence>
<dbReference type="AlphaFoldDB" id="A0A7C4NL25"/>
<sequence>MRGLVFMGEAWDLDLSAVLDDLYKLIVDRLEKKPPNSYTVQLASKGIDYVARKFGEESIEVIIAASRESKERLVSEIADLLYHLLVLMAVKGVSPEEVANELLRRRK</sequence>
<dbReference type="PANTHER" id="PTHR42945:SF1">
    <property type="entry name" value="HISTIDINE BIOSYNTHESIS BIFUNCTIONAL PROTEIN HIS7"/>
    <property type="match status" value="1"/>
</dbReference>
<dbReference type="InterPro" id="IPR021130">
    <property type="entry name" value="PRib-ATP_PPHydrolase-like"/>
</dbReference>
<organism evidence="10">
    <name type="scientific">Ignisphaera aggregans</name>
    <dbReference type="NCBI Taxonomy" id="334771"/>
    <lineage>
        <taxon>Archaea</taxon>
        <taxon>Thermoproteota</taxon>
        <taxon>Thermoprotei</taxon>
        <taxon>Desulfurococcales</taxon>
        <taxon>Desulfurococcaceae</taxon>
        <taxon>Ignisphaera</taxon>
    </lineage>
</organism>
<comment type="subcellular location">
    <subcellularLocation>
        <location evidence="8">Cytoplasm</location>
    </subcellularLocation>
</comment>
<dbReference type="NCBIfam" id="TIGR03188">
    <property type="entry name" value="histidine_hisI"/>
    <property type="match status" value="1"/>
</dbReference>
<keyword evidence="7 8" id="KW-0368">Histidine biosynthesis</keyword>
<accession>A0A7C4NL25</accession>
<dbReference type="SUPFAM" id="SSF101386">
    <property type="entry name" value="all-alpha NTP pyrophosphatases"/>
    <property type="match status" value="1"/>
</dbReference>
<dbReference type="GO" id="GO:0000105">
    <property type="term" value="P:L-histidine biosynthetic process"/>
    <property type="evidence" value="ECO:0007669"/>
    <property type="project" value="UniProtKB-UniRule"/>
</dbReference>
<dbReference type="PANTHER" id="PTHR42945">
    <property type="entry name" value="HISTIDINE BIOSYNTHESIS BIFUNCTIONAL PROTEIN"/>
    <property type="match status" value="1"/>
</dbReference>
<protein>
    <recommendedName>
        <fullName evidence="8">Phosphoribosyl-ATP pyrophosphatase</fullName>
        <shortName evidence="8">PRA-PH</shortName>
        <ecNumber evidence="8">3.6.1.31</ecNumber>
    </recommendedName>
</protein>
<dbReference type="GO" id="GO:0005524">
    <property type="term" value="F:ATP binding"/>
    <property type="evidence" value="ECO:0007669"/>
    <property type="project" value="UniProtKB-KW"/>
</dbReference>
<evidence type="ECO:0000256" key="3">
    <source>
        <dbReference type="ARBA" id="ARBA00022605"/>
    </source>
</evidence>
<evidence type="ECO:0000256" key="5">
    <source>
        <dbReference type="ARBA" id="ARBA00022801"/>
    </source>
</evidence>
<proteinExistence type="inferred from homology"/>
<dbReference type="Pfam" id="PF01503">
    <property type="entry name" value="PRA-PH"/>
    <property type="match status" value="1"/>
</dbReference>
<dbReference type="EC" id="3.6.1.31" evidence="8"/>
<dbReference type="GO" id="GO:0004636">
    <property type="term" value="F:phosphoribosyl-ATP diphosphatase activity"/>
    <property type="evidence" value="ECO:0007669"/>
    <property type="project" value="UniProtKB-UniRule"/>
</dbReference>
<comment type="catalytic activity">
    <reaction evidence="1 8">
        <text>1-(5-phospho-beta-D-ribosyl)-ATP + H2O = 1-(5-phospho-beta-D-ribosyl)-5'-AMP + diphosphate + H(+)</text>
        <dbReference type="Rhea" id="RHEA:22828"/>
        <dbReference type="ChEBI" id="CHEBI:15377"/>
        <dbReference type="ChEBI" id="CHEBI:15378"/>
        <dbReference type="ChEBI" id="CHEBI:33019"/>
        <dbReference type="ChEBI" id="CHEBI:59457"/>
        <dbReference type="ChEBI" id="CHEBI:73183"/>
        <dbReference type="EC" id="3.6.1.31"/>
    </reaction>
</comment>
<evidence type="ECO:0000256" key="7">
    <source>
        <dbReference type="ARBA" id="ARBA00023102"/>
    </source>
</evidence>
<name>A0A7C4NL25_9CREN</name>
<comment type="pathway">
    <text evidence="2 8">Amino-acid biosynthesis; L-histidine biosynthesis; L-histidine from 5-phospho-alpha-D-ribose 1-diphosphate: step 2/9.</text>
</comment>
<dbReference type="GO" id="GO:0005737">
    <property type="term" value="C:cytoplasm"/>
    <property type="evidence" value="ECO:0007669"/>
    <property type="project" value="UniProtKB-SubCell"/>
</dbReference>
<evidence type="ECO:0000256" key="4">
    <source>
        <dbReference type="ARBA" id="ARBA00022741"/>
    </source>
</evidence>
<dbReference type="InterPro" id="IPR008179">
    <property type="entry name" value="HisE"/>
</dbReference>
<dbReference type="UniPathway" id="UPA00031">
    <property type="reaction ID" value="UER00007"/>
</dbReference>
<dbReference type="CDD" id="cd11534">
    <property type="entry name" value="NTP-PPase_HisIE_like"/>
    <property type="match status" value="1"/>
</dbReference>
<dbReference type="EMBL" id="DTCK01000012">
    <property type="protein sequence ID" value="HGQ35463.1"/>
    <property type="molecule type" value="Genomic_DNA"/>
</dbReference>
<comment type="caution">
    <text evidence="10">The sequence shown here is derived from an EMBL/GenBank/DDBJ whole genome shotgun (WGS) entry which is preliminary data.</text>
</comment>
<dbReference type="HAMAP" id="MF_01020">
    <property type="entry name" value="HisE"/>
    <property type="match status" value="1"/>
</dbReference>
<keyword evidence="5 8" id="KW-0378">Hydrolase</keyword>